<evidence type="ECO:0000256" key="23">
    <source>
        <dbReference type="PIRSR" id="PIRSR634016-3"/>
    </source>
</evidence>
<evidence type="ECO:0000256" key="12">
    <source>
        <dbReference type="ARBA" id="ARBA00022801"/>
    </source>
</evidence>
<keyword evidence="7" id="KW-1003">Cell membrane</keyword>
<dbReference type="InParanoid" id="A0A2J7PNK0"/>
<keyword evidence="11 23" id="KW-0479">Metal-binding</keyword>
<dbReference type="FunFam" id="2.60.40.1730:FF:000001">
    <property type="entry name" value="Leucyl-cystinyl aminopeptidase"/>
    <property type="match status" value="1"/>
</dbReference>
<dbReference type="CDD" id="cd09601">
    <property type="entry name" value="M1_APN-Q_like"/>
    <property type="match status" value="1"/>
</dbReference>
<evidence type="ECO:0000256" key="1">
    <source>
        <dbReference type="ARBA" id="ARBA00001703"/>
    </source>
</evidence>
<accession>A0A2J7PNK0</accession>
<evidence type="ECO:0000256" key="7">
    <source>
        <dbReference type="ARBA" id="ARBA00022475"/>
    </source>
</evidence>
<proteinExistence type="inferred from homology"/>
<evidence type="ECO:0000259" key="26">
    <source>
        <dbReference type="Pfam" id="PF01433"/>
    </source>
</evidence>
<evidence type="ECO:0000256" key="11">
    <source>
        <dbReference type="ARBA" id="ARBA00022723"/>
    </source>
</evidence>
<keyword evidence="21" id="KW-0449">Lipoprotein</keyword>
<dbReference type="GO" id="GO:0042277">
    <property type="term" value="F:peptide binding"/>
    <property type="evidence" value="ECO:0007669"/>
    <property type="project" value="TreeGrafter"/>
</dbReference>
<evidence type="ECO:0000256" key="17">
    <source>
        <dbReference type="ARBA" id="ARBA00023049"/>
    </source>
</evidence>
<evidence type="ECO:0000256" key="19">
    <source>
        <dbReference type="ARBA" id="ARBA00023157"/>
    </source>
</evidence>
<keyword evidence="9 25" id="KW-0645">Protease</keyword>
<evidence type="ECO:0000256" key="10">
    <source>
        <dbReference type="ARBA" id="ARBA00022692"/>
    </source>
</evidence>
<dbReference type="InterPro" id="IPR014782">
    <property type="entry name" value="Peptidase_M1_dom"/>
</dbReference>
<evidence type="ECO:0000313" key="30">
    <source>
        <dbReference type="Proteomes" id="UP000235965"/>
    </source>
</evidence>
<keyword evidence="16 25" id="KW-1133">Transmembrane helix</keyword>
<evidence type="ECO:0000256" key="21">
    <source>
        <dbReference type="ARBA" id="ARBA00023288"/>
    </source>
</evidence>
<evidence type="ECO:0000256" key="8">
    <source>
        <dbReference type="ARBA" id="ARBA00022622"/>
    </source>
</evidence>
<evidence type="ECO:0000256" key="22">
    <source>
        <dbReference type="PIRSR" id="PIRSR634016-1"/>
    </source>
</evidence>
<dbReference type="SUPFAM" id="SSF55486">
    <property type="entry name" value="Metalloproteases ('zincins'), catalytic domain"/>
    <property type="match status" value="1"/>
</dbReference>
<evidence type="ECO:0000313" key="29">
    <source>
        <dbReference type="EMBL" id="PNF17923.1"/>
    </source>
</evidence>
<dbReference type="EMBL" id="NEVH01023953">
    <property type="protein sequence ID" value="PNF17923.1"/>
    <property type="molecule type" value="Genomic_DNA"/>
</dbReference>
<dbReference type="Gene3D" id="1.10.390.10">
    <property type="entry name" value="Neutral Protease Domain 2"/>
    <property type="match status" value="1"/>
</dbReference>
<dbReference type="GO" id="GO:0006508">
    <property type="term" value="P:proteolysis"/>
    <property type="evidence" value="ECO:0007669"/>
    <property type="project" value="UniProtKB-KW"/>
</dbReference>
<dbReference type="PRINTS" id="PR00756">
    <property type="entry name" value="ALADIPTASE"/>
</dbReference>
<organism evidence="29 30">
    <name type="scientific">Cryptotermes secundus</name>
    <dbReference type="NCBI Taxonomy" id="105785"/>
    <lineage>
        <taxon>Eukaryota</taxon>
        <taxon>Metazoa</taxon>
        <taxon>Ecdysozoa</taxon>
        <taxon>Arthropoda</taxon>
        <taxon>Hexapoda</taxon>
        <taxon>Insecta</taxon>
        <taxon>Pterygota</taxon>
        <taxon>Neoptera</taxon>
        <taxon>Polyneoptera</taxon>
        <taxon>Dictyoptera</taxon>
        <taxon>Blattodea</taxon>
        <taxon>Blattoidea</taxon>
        <taxon>Termitoidae</taxon>
        <taxon>Kalotermitidae</taxon>
        <taxon>Cryptotermitinae</taxon>
        <taxon>Cryptotermes</taxon>
    </lineage>
</organism>
<dbReference type="FunFam" id="1.25.50.20:FF:000001">
    <property type="entry name" value="Aminopeptidase"/>
    <property type="match status" value="1"/>
</dbReference>
<feature type="transmembrane region" description="Helical" evidence="25">
    <location>
        <begin position="14"/>
        <end position="39"/>
    </location>
</feature>
<keyword evidence="12 25" id="KW-0378">Hydrolase</keyword>
<dbReference type="Gene3D" id="2.60.40.1730">
    <property type="entry name" value="tricorn interacting facor f3 domain"/>
    <property type="match status" value="1"/>
</dbReference>
<keyword evidence="6 25" id="KW-0031">Aminopeptidase</keyword>
<keyword evidence="17 25" id="KW-0482">Metalloprotease</keyword>
<evidence type="ECO:0000256" key="24">
    <source>
        <dbReference type="PIRSR" id="PIRSR634016-4"/>
    </source>
</evidence>
<dbReference type="Pfam" id="PF17900">
    <property type="entry name" value="Peptidase_M1_N"/>
    <property type="match status" value="1"/>
</dbReference>
<dbReference type="InterPro" id="IPR042097">
    <property type="entry name" value="Aminopeptidase_N-like_N_sf"/>
</dbReference>
<feature type="domain" description="Peptidase M1 membrane alanine aminopeptidase" evidence="26">
    <location>
        <begin position="332"/>
        <end position="550"/>
    </location>
</feature>
<evidence type="ECO:0000256" key="13">
    <source>
        <dbReference type="ARBA" id="ARBA00022833"/>
    </source>
</evidence>
<feature type="binding site" evidence="23">
    <location>
        <position position="427"/>
    </location>
    <ligand>
        <name>Zn(2+)</name>
        <dbReference type="ChEBI" id="CHEBI:29105"/>
        <note>catalytic</note>
    </ligand>
</feature>
<dbReference type="Gene3D" id="1.25.50.20">
    <property type="match status" value="1"/>
</dbReference>
<dbReference type="GO" id="GO:0005737">
    <property type="term" value="C:cytoplasm"/>
    <property type="evidence" value="ECO:0007669"/>
    <property type="project" value="TreeGrafter"/>
</dbReference>
<comment type="catalytic activity">
    <reaction evidence="1">
        <text>Release of N-terminal glutamate (and to a lesser extent aspartate) from a peptide.</text>
        <dbReference type="EC" id="3.4.11.7"/>
    </reaction>
</comment>
<dbReference type="FunCoup" id="A0A2J7PNK0">
    <property type="interactions" value="547"/>
</dbReference>
<dbReference type="InterPro" id="IPR024571">
    <property type="entry name" value="ERAP1-like_C_dom"/>
</dbReference>
<feature type="binding site" evidence="23">
    <location>
        <position position="404"/>
    </location>
    <ligand>
        <name>Zn(2+)</name>
        <dbReference type="ChEBI" id="CHEBI:29105"/>
        <note>catalytic</note>
    </ligand>
</feature>
<dbReference type="AlphaFoldDB" id="A0A2J7PNK0"/>
<dbReference type="GO" id="GO:0005615">
    <property type="term" value="C:extracellular space"/>
    <property type="evidence" value="ECO:0007669"/>
    <property type="project" value="TreeGrafter"/>
</dbReference>
<dbReference type="GO" id="GO:0070006">
    <property type="term" value="F:metalloaminopeptidase activity"/>
    <property type="evidence" value="ECO:0007669"/>
    <property type="project" value="TreeGrafter"/>
</dbReference>
<evidence type="ECO:0000259" key="28">
    <source>
        <dbReference type="Pfam" id="PF17900"/>
    </source>
</evidence>
<feature type="domain" description="ERAP1-like C-terminal" evidence="27">
    <location>
        <begin position="630"/>
        <end position="952"/>
    </location>
</feature>
<dbReference type="Proteomes" id="UP000235965">
    <property type="component" value="Unassembled WGS sequence"/>
</dbReference>
<evidence type="ECO:0000256" key="20">
    <source>
        <dbReference type="ARBA" id="ARBA00023180"/>
    </source>
</evidence>
<evidence type="ECO:0000256" key="5">
    <source>
        <dbReference type="ARBA" id="ARBA00011748"/>
    </source>
</evidence>
<keyword evidence="20" id="KW-0325">Glycoprotein</keyword>
<dbReference type="InterPro" id="IPR034016">
    <property type="entry name" value="M1_APN-typ"/>
</dbReference>
<feature type="site" description="Transition state stabilizer" evidence="24">
    <location>
        <position position="490"/>
    </location>
</feature>
<keyword evidence="18 25" id="KW-0472">Membrane</keyword>
<keyword evidence="10 25" id="KW-0812">Transmembrane</keyword>
<comment type="cofactor">
    <cofactor evidence="23 25">
        <name>Zn(2+)</name>
        <dbReference type="ChEBI" id="CHEBI:29105"/>
    </cofactor>
    <text evidence="23 25">Binds 1 zinc ion per subunit.</text>
</comment>
<comment type="similarity">
    <text evidence="4 25">Belongs to the peptidase M1 family.</text>
</comment>
<evidence type="ECO:0000256" key="25">
    <source>
        <dbReference type="RuleBase" id="RU364040"/>
    </source>
</evidence>
<comment type="subunit">
    <text evidence="5">Homodimer; disulfide-linked.</text>
</comment>
<evidence type="ECO:0000256" key="4">
    <source>
        <dbReference type="ARBA" id="ARBA00010136"/>
    </source>
</evidence>
<evidence type="ECO:0000256" key="18">
    <source>
        <dbReference type="ARBA" id="ARBA00023136"/>
    </source>
</evidence>
<feature type="domain" description="Aminopeptidase N-like N-terminal" evidence="28">
    <location>
        <begin position="90"/>
        <end position="296"/>
    </location>
</feature>
<dbReference type="InterPro" id="IPR027268">
    <property type="entry name" value="Peptidase_M4/M1_CTD_sf"/>
</dbReference>
<evidence type="ECO:0000256" key="16">
    <source>
        <dbReference type="ARBA" id="ARBA00022989"/>
    </source>
</evidence>
<dbReference type="SUPFAM" id="SSF63737">
    <property type="entry name" value="Leukotriene A4 hydrolase N-terminal domain"/>
    <property type="match status" value="1"/>
</dbReference>
<dbReference type="Gene3D" id="2.60.40.1910">
    <property type="match status" value="1"/>
</dbReference>
<dbReference type="Pfam" id="PF11838">
    <property type="entry name" value="ERAP1_C"/>
    <property type="match status" value="1"/>
</dbReference>
<dbReference type="FunFam" id="2.60.40.1910:FF:000003">
    <property type="entry name" value="Aminopeptidase"/>
    <property type="match status" value="1"/>
</dbReference>
<evidence type="ECO:0000256" key="15">
    <source>
        <dbReference type="ARBA" id="ARBA00022968"/>
    </source>
</evidence>
<evidence type="ECO:0000256" key="9">
    <source>
        <dbReference type="ARBA" id="ARBA00022670"/>
    </source>
</evidence>
<name>A0A2J7PNK0_9NEOP</name>
<keyword evidence="13 23" id="KW-0862">Zinc</keyword>
<dbReference type="Pfam" id="PF01433">
    <property type="entry name" value="Peptidase_M1"/>
    <property type="match status" value="1"/>
</dbReference>
<dbReference type="GO" id="GO:0098552">
    <property type="term" value="C:side of membrane"/>
    <property type="evidence" value="ECO:0007669"/>
    <property type="project" value="UniProtKB-KW"/>
</dbReference>
<keyword evidence="30" id="KW-1185">Reference proteome</keyword>
<feature type="active site" description="Proton acceptor" evidence="22">
    <location>
        <position position="405"/>
    </location>
</feature>
<dbReference type="InterPro" id="IPR050344">
    <property type="entry name" value="Peptidase_M1_aminopeptidases"/>
</dbReference>
<comment type="subcellular location">
    <subcellularLocation>
        <location evidence="3">Cell membrane</location>
        <topology evidence="3">Lipid-anchor</topology>
        <topology evidence="3">GPI-anchor</topology>
    </subcellularLocation>
    <subcellularLocation>
        <location evidence="2">Cell membrane</location>
        <topology evidence="2">Single-pass type II membrane protein</topology>
    </subcellularLocation>
</comment>
<dbReference type="PANTHER" id="PTHR11533">
    <property type="entry name" value="PROTEASE M1 ZINC METALLOPROTEASE"/>
    <property type="match status" value="1"/>
</dbReference>
<evidence type="ECO:0000256" key="14">
    <source>
        <dbReference type="ARBA" id="ARBA00022837"/>
    </source>
</evidence>
<dbReference type="GO" id="GO:0008270">
    <property type="term" value="F:zinc ion binding"/>
    <property type="evidence" value="ECO:0007669"/>
    <property type="project" value="UniProtKB-UniRule"/>
</dbReference>
<keyword evidence="19" id="KW-1015">Disulfide bond</keyword>
<dbReference type="EC" id="3.4.11.-" evidence="25"/>
<dbReference type="InterPro" id="IPR045357">
    <property type="entry name" value="Aminopeptidase_N-like_N"/>
</dbReference>
<evidence type="ECO:0000256" key="6">
    <source>
        <dbReference type="ARBA" id="ARBA00022438"/>
    </source>
</evidence>
<evidence type="ECO:0000259" key="27">
    <source>
        <dbReference type="Pfam" id="PF11838"/>
    </source>
</evidence>
<dbReference type="OrthoDB" id="510539at2759"/>
<dbReference type="PROSITE" id="PS51257">
    <property type="entry name" value="PROKAR_LIPOPROTEIN"/>
    <property type="match status" value="1"/>
</dbReference>
<keyword evidence="8" id="KW-0336">GPI-anchor</keyword>
<dbReference type="InterPro" id="IPR001930">
    <property type="entry name" value="Peptidase_M1"/>
</dbReference>
<dbReference type="STRING" id="105785.A0A2J7PNK0"/>
<evidence type="ECO:0000256" key="3">
    <source>
        <dbReference type="ARBA" id="ARBA00004609"/>
    </source>
</evidence>
<gene>
    <name evidence="29" type="ORF">B7P43_G02198</name>
</gene>
<dbReference type="GO" id="GO:0005886">
    <property type="term" value="C:plasma membrane"/>
    <property type="evidence" value="ECO:0007669"/>
    <property type="project" value="UniProtKB-SubCell"/>
</dbReference>
<feature type="binding site" evidence="23">
    <location>
        <position position="408"/>
    </location>
    <ligand>
        <name>Zn(2+)</name>
        <dbReference type="ChEBI" id="CHEBI:29105"/>
        <note>catalytic</note>
    </ligand>
</feature>
<keyword evidence="14" id="KW-0106">Calcium</keyword>
<evidence type="ECO:0000256" key="2">
    <source>
        <dbReference type="ARBA" id="ARBA00004401"/>
    </source>
</evidence>
<dbReference type="GO" id="GO:0043171">
    <property type="term" value="P:peptide catabolic process"/>
    <property type="evidence" value="ECO:0007669"/>
    <property type="project" value="TreeGrafter"/>
</dbReference>
<dbReference type="FunFam" id="1.10.390.10:FF:000016">
    <property type="entry name" value="Glutamyl aminopeptidase"/>
    <property type="match status" value="1"/>
</dbReference>
<dbReference type="PANTHER" id="PTHR11533:SF276">
    <property type="entry name" value="GLUTAMYL AMINOPEPTIDASE"/>
    <property type="match status" value="1"/>
</dbReference>
<sequence length="972" mass="111632">MATRDQPTAGRGKLFYFLLWTCPALAVLCSCLVIAIILLRSQCSACDNPTRVVSHSPKVTTHSDSKMETARAEALRPWEADHRLPLDTDPVHYDIFLHPDLNNFTFSGKVVIQINVKNPRSFLLVNTKYLDIFDTRLTKLIPAESERETNSTTKKFGEEREIKIENAFEYKPNEFWVVLVKNNTELQPGFYNLHLQFRGNLSGKIVGFYSSTYTDPKTQQKRKIATSKFQPTYARQAYPCFDEPGFKPTFKVRLVRPRYGYIALSNMDQVNVVDDSPELGLTTVEFRESVPMVTYLSCFIVSDFERLSPVTVSQGFPLSVYSTRAQLNKTKYATQVGVNVIEYYIQYFGIPYPLPKLDLAAIPDFVSGAMEHWGLVTFREVTLLYEEGVSSTANKQRVATVIGHELAHMWFGNLVTLKWWDDLWLNEGFASYVEYKGVNHAQPDWQILDQFLIDDLHPVLMLDASVTSHPIVQTVAHPDEITGLFDTISYSKGASVIRMLEDFMGEEDFKNGITNFLNHFKFGNAVTQDLWNELQEARKDVNITRVMDTWTRQMGYPVVTATRDPNGTVTLKQERFLFDQDANITDNSPYGYRWDVPVTYITSQSKAVSRTWLHSDAASVSIEIPRNATWFKINYHQKGYYRVNYDTKSWEQFIELLKTDLTALDIPDRAHLLDDIFSLAEAGRVSYSLAMDMTRYLTSETEYIPWKVASTKFNKFDVLLTSSPSYAKLRKYVQALVSNVYKKVTMAVSDDDSHIQRLLRPTVVELACNVGVPECISEVVAVFKNWISNASSVQKPHPDLRSIVYSYGMKLAGGEKEWNIMWNLYLKETDAQEKIKLLLGLAHSSEPWILHRYIQLAMSESNVRSQDFFTVLAYVSQNPVGMSIVWDFVRDNWRYLVDRFTLNDRYLGRLIPTITKTFTSELKLREMEIFFTDYPDAGAGKAARNQALDHVRKNIKWLSQHKKTVEDWIDAV</sequence>
<comment type="caution">
    <text evidence="29">The sequence shown here is derived from an EMBL/GenBank/DDBJ whole genome shotgun (WGS) entry which is preliminary data.</text>
</comment>
<protein>
    <recommendedName>
        <fullName evidence="25">Aminopeptidase</fullName>
        <ecNumber evidence="25">3.4.11.-</ecNumber>
    </recommendedName>
</protein>
<reference evidence="29 30" key="1">
    <citation type="submission" date="2017-12" db="EMBL/GenBank/DDBJ databases">
        <title>Hemimetabolous genomes reveal molecular basis of termite eusociality.</title>
        <authorList>
            <person name="Harrison M.C."/>
            <person name="Jongepier E."/>
            <person name="Robertson H.M."/>
            <person name="Arning N."/>
            <person name="Bitard-Feildel T."/>
            <person name="Chao H."/>
            <person name="Childers C.P."/>
            <person name="Dinh H."/>
            <person name="Doddapaneni H."/>
            <person name="Dugan S."/>
            <person name="Gowin J."/>
            <person name="Greiner C."/>
            <person name="Han Y."/>
            <person name="Hu H."/>
            <person name="Hughes D.S.T."/>
            <person name="Huylmans A.-K."/>
            <person name="Kemena C."/>
            <person name="Kremer L.P.M."/>
            <person name="Lee S.L."/>
            <person name="Lopez-Ezquerra A."/>
            <person name="Mallet L."/>
            <person name="Monroy-Kuhn J.M."/>
            <person name="Moser A."/>
            <person name="Murali S.C."/>
            <person name="Muzny D.M."/>
            <person name="Otani S."/>
            <person name="Piulachs M.-D."/>
            <person name="Poelchau M."/>
            <person name="Qu J."/>
            <person name="Schaub F."/>
            <person name="Wada-Katsumata A."/>
            <person name="Worley K.C."/>
            <person name="Xie Q."/>
            <person name="Ylla G."/>
            <person name="Poulsen M."/>
            <person name="Gibbs R.A."/>
            <person name="Schal C."/>
            <person name="Richards S."/>
            <person name="Belles X."/>
            <person name="Korb J."/>
            <person name="Bornberg-Bauer E."/>
        </authorList>
    </citation>
    <scope>NUCLEOTIDE SEQUENCE [LARGE SCALE GENOMIC DNA]</scope>
    <source>
        <tissue evidence="29">Whole body</tissue>
    </source>
</reference>
<keyword evidence="15" id="KW-0735">Signal-anchor</keyword>
<dbReference type="GO" id="GO:0004230">
    <property type="term" value="F:glutamyl aminopeptidase activity"/>
    <property type="evidence" value="ECO:0007669"/>
    <property type="project" value="UniProtKB-EC"/>
</dbReference>